<keyword evidence="2" id="KW-1185">Reference proteome</keyword>
<evidence type="ECO:0000313" key="2">
    <source>
        <dbReference type="Proteomes" id="UP000248340"/>
    </source>
</evidence>
<gene>
    <name evidence="1" type="ORF">BO82DRAFT_108637</name>
</gene>
<evidence type="ECO:0000313" key="1">
    <source>
        <dbReference type="EMBL" id="PYH80337.1"/>
    </source>
</evidence>
<dbReference type="RefSeq" id="XP_025490537.1">
    <property type="nucleotide sequence ID" value="XM_025629787.1"/>
</dbReference>
<name>A0A319C9H5_9EURO</name>
<reference evidence="1 2" key="1">
    <citation type="submission" date="2016-12" db="EMBL/GenBank/DDBJ databases">
        <title>The genomes of Aspergillus section Nigri reveals drivers in fungal speciation.</title>
        <authorList>
            <consortium name="DOE Joint Genome Institute"/>
            <person name="Vesth T.C."/>
            <person name="Nybo J."/>
            <person name="Theobald S."/>
            <person name="Brandl J."/>
            <person name="Frisvad J.C."/>
            <person name="Nielsen K.F."/>
            <person name="Lyhne E.K."/>
            <person name="Kogle M.E."/>
            <person name="Kuo A."/>
            <person name="Riley R."/>
            <person name="Clum A."/>
            <person name="Nolan M."/>
            <person name="Lipzen A."/>
            <person name="Salamov A."/>
            <person name="Henrissat B."/>
            <person name="Wiebenga A."/>
            <person name="De Vries R.P."/>
            <person name="Grigoriev I.V."/>
            <person name="Mortensen U.H."/>
            <person name="Andersen M.R."/>
            <person name="Baker S.E."/>
        </authorList>
    </citation>
    <scope>NUCLEOTIDE SEQUENCE [LARGE SCALE GENOMIC DNA]</scope>
    <source>
        <strain evidence="1 2">CBS 121591</strain>
    </source>
</reference>
<sequence>MTGQSELSASFRSALILSPQCPPVFEFLADVLHTKLGWSQPAVNQCLQGDWNEQWSAGQRVEGRNRRHWKRKRGKWNRRRRHLRLVIPAHYLLTATTDGVGVVLTYPQLTDYFSSNVLSPPYLD</sequence>
<accession>A0A319C9H5</accession>
<dbReference type="Proteomes" id="UP000248340">
    <property type="component" value="Unassembled WGS sequence"/>
</dbReference>
<dbReference type="GeneID" id="37132528"/>
<dbReference type="EMBL" id="KZ821710">
    <property type="protein sequence ID" value="PYH80337.1"/>
    <property type="molecule type" value="Genomic_DNA"/>
</dbReference>
<dbReference type="VEuPathDB" id="FungiDB:BO82DRAFT_108637"/>
<organism evidence="1 2">
    <name type="scientific">Aspergillus uvarum CBS 121591</name>
    <dbReference type="NCBI Taxonomy" id="1448315"/>
    <lineage>
        <taxon>Eukaryota</taxon>
        <taxon>Fungi</taxon>
        <taxon>Dikarya</taxon>
        <taxon>Ascomycota</taxon>
        <taxon>Pezizomycotina</taxon>
        <taxon>Eurotiomycetes</taxon>
        <taxon>Eurotiomycetidae</taxon>
        <taxon>Eurotiales</taxon>
        <taxon>Aspergillaceae</taxon>
        <taxon>Aspergillus</taxon>
        <taxon>Aspergillus subgen. Circumdati</taxon>
    </lineage>
</organism>
<protein>
    <submittedName>
        <fullName evidence="1">Uncharacterized protein</fullName>
    </submittedName>
</protein>
<dbReference type="AlphaFoldDB" id="A0A319C9H5"/>
<proteinExistence type="predicted"/>